<keyword evidence="12" id="KW-1185">Reference proteome</keyword>
<evidence type="ECO:0000256" key="10">
    <source>
        <dbReference type="HAMAP-Rule" id="MF_01470"/>
    </source>
</evidence>
<dbReference type="InterPro" id="IPR050646">
    <property type="entry name" value="Cas1"/>
</dbReference>
<dbReference type="InterPro" id="IPR042206">
    <property type="entry name" value="CRISPR-assoc_Cas1_C"/>
</dbReference>
<evidence type="ECO:0000256" key="2">
    <source>
        <dbReference type="ARBA" id="ARBA00022723"/>
    </source>
</evidence>
<evidence type="ECO:0000313" key="12">
    <source>
        <dbReference type="Proteomes" id="UP000006362"/>
    </source>
</evidence>
<dbReference type="HAMAP" id="MF_01470">
    <property type="entry name" value="Cas1"/>
    <property type="match status" value="1"/>
</dbReference>
<dbReference type="InterPro" id="IPR002729">
    <property type="entry name" value="CRISPR-assoc_Cas1"/>
</dbReference>
<dbReference type="GO" id="GO:0004519">
    <property type="term" value="F:endonuclease activity"/>
    <property type="evidence" value="ECO:0007669"/>
    <property type="project" value="UniProtKB-UniRule"/>
</dbReference>
<evidence type="ECO:0000256" key="3">
    <source>
        <dbReference type="ARBA" id="ARBA00022759"/>
    </source>
</evidence>
<feature type="binding site" evidence="10">
    <location>
        <position position="213"/>
    </location>
    <ligand>
        <name>Mn(2+)</name>
        <dbReference type="ChEBI" id="CHEBI:29035"/>
    </ligand>
</feature>
<dbReference type="Pfam" id="PF01867">
    <property type="entry name" value="Cas_Cas1"/>
    <property type="match status" value="1"/>
</dbReference>
<comment type="subunit">
    <text evidence="9 10">Homodimer, forms a heterotetramer with a Cas2 homodimer.</text>
</comment>
<dbReference type="KEGG" id="tam:Theam_1536"/>
<evidence type="ECO:0000256" key="5">
    <source>
        <dbReference type="ARBA" id="ARBA00022842"/>
    </source>
</evidence>
<keyword evidence="6 10" id="KW-0051">Antiviral defense</keyword>
<keyword evidence="1 10" id="KW-0540">Nuclease</keyword>
<gene>
    <name evidence="10" type="primary">cas1</name>
    <name evidence="11" type="ordered locus">Theam_1536</name>
</gene>
<dbReference type="GO" id="GO:0051607">
    <property type="term" value="P:defense response to virus"/>
    <property type="evidence" value="ECO:0007669"/>
    <property type="project" value="UniProtKB-UniRule"/>
</dbReference>
<dbReference type="GO" id="GO:0046872">
    <property type="term" value="F:metal ion binding"/>
    <property type="evidence" value="ECO:0007669"/>
    <property type="project" value="UniProtKB-UniRule"/>
</dbReference>
<name>E8T4N8_THEA1</name>
<dbReference type="eggNOG" id="COG1518">
    <property type="taxonomic scope" value="Bacteria"/>
</dbReference>
<dbReference type="NCBIfam" id="TIGR00287">
    <property type="entry name" value="cas1"/>
    <property type="match status" value="1"/>
</dbReference>
<keyword evidence="4 10" id="KW-0378">Hydrolase</keyword>
<dbReference type="EMBL" id="CP002444">
    <property type="protein sequence ID" value="ADU97496.1"/>
    <property type="molecule type" value="Genomic_DNA"/>
</dbReference>
<dbReference type="HOGENOM" id="CLU_052779_1_1_0"/>
<dbReference type="Proteomes" id="UP000006362">
    <property type="component" value="Chromosome"/>
</dbReference>
<feature type="binding site" evidence="10">
    <location>
        <position position="228"/>
    </location>
    <ligand>
        <name>Mn(2+)</name>
        <dbReference type="ChEBI" id="CHEBI:29035"/>
    </ligand>
</feature>
<dbReference type="GO" id="GO:0016787">
    <property type="term" value="F:hydrolase activity"/>
    <property type="evidence" value="ECO:0007669"/>
    <property type="project" value="UniProtKB-KW"/>
</dbReference>
<comment type="similarity">
    <text evidence="10">Belongs to the CRISPR-associated endonuclease Cas1 family.</text>
</comment>
<keyword evidence="3 10" id="KW-0255">Endonuclease</keyword>
<dbReference type="EC" id="3.1.-.-" evidence="10"/>
<dbReference type="Gene3D" id="3.100.10.20">
    <property type="entry name" value="CRISPR-associated endonuclease Cas1, N-terminal domain"/>
    <property type="match status" value="1"/>
</dbReference>
<comment type="cofactor">
    <cofactor evidence="10">
        <name>Mg(2+)</name>
        <dbReference type="ChEBI" id="CHEBI:18420"/>
    </cofactor>
    <cofactor evidence="10">
        <name>Mn(2+)</name>
        <dbReference type="ChEBI" id="CHEBI:29035"/>
    </cofactor>
</comment>
<keyword evidence="5 10" id="KW-0460">Magnesium</keyword>
<evidence type="ECO:0000256" key="4">
    <source>
        <dbReference type="ARBA" id="ARBA00022801"/>
    </source>
</evidence>
<organism evidence="11 12">
    <name type="scientific">Thermovibrio ammonificans (strain DSM 15698 / JCM 12110 / HB-1)</name>
    <dbReference type="NCBI Taxonomy" id="648996"/>
    <lineage>
        <taxon>Bacteria</taxon>
        <taxon>Pseudomonadati</taxon>
        <taxon>Aquificota</taxon>
        <taxon>Aquificia</taxon>
        <taxon>Desulfurobacteriales</taxon>
        <taxon>Desulfurobacteriaceae</taxon>
        <taxon>Thermovibrio</taxon>
    </lineage>
</organism>
<evidence type="ECO:0000256" key="8">
    <source>
        <dbReference type="ARBA" id="ARBA00023211"/>
    </source>
</evidence>
<evidence type="ECO:0000313" key="11">
    <source>
        <dbReference type="EMBL" id="ADU97496.1"/>
    </source>
</evidence>
<keyword evidence="2 10" id="KW-0479">Metal-binding</keyword>
<dbReference type="STRING" id="648996.Theam_1536"/>
<comment type="caution">
    <text evidence="10">Lacks conserved residue(s) required for the propagation of feature annotation.</text>
</comment>
<evidence type="ECO:0000256" key="1">
    <source>
        <dbReference type="ARBA" id="ARBA00022722"/>
    </source>
</evidence>
<proteinExistence type="inferred from homology"/>
<dbReference type="GO" id="GO:0003677">
    <property type="term" value="F:DNA binding"/>
    <property type="evidence" value="ECO:0007669"/>
    <property type="project" value="UniProtKB-KW"/>
</dbReference>
<dbReference type="GO" id="GO:0043571">
    <property type="term" value="P:maintenance of CRISPR repeat elements"/>
    <property type="evidence" value="ECO:0007669"/>
    <property type="project" value="UniProtKB-UniRule"/>
</dbReference>
<keyword evidence="7 10" id="KW-0238">DNA-binding</keyword>
<dbReference type="AlphaFoldDB" id="E8T4N8"/>
<reference evidence="11" key="1">
    <citation type="submission" date="2011-01" db="EMBL/GenBank/DDBJ databases">
        <title>Complete sequence of chromosome of Thermovibrio ammonificans HB-1.</title>
        <authorList>
            <consortium name="US DOE Joint Genome Institute"/>
            <person name="Lucas S."/>
            <person name="Copeland A."/>
            <person name="Lapidus A."/>
            <person name="Cheng J.-F."/>
            <person name="Goodwin L."/>
            <person name="Pitluck S."/>
            <person name="Davenport K."/>
            <person name="Detter J.C."/>
            <person name="Han C."/>
            <person name="Tapia R."/>
            <person name="Land M."/>
            <person name="Hauser L."/>
            <person name="Kyrpides N."/>
            <person name="Ivanova N."/>
            <person name="Ovchinnikova G."/>
            <person name="Vetriani C."/>
            <person name="Woyke T."/>
        </authorList>
    </citation>
    <scope>NUCLEOTIDE SEQUENCE [LARGE SCALE GENOMIC DNA]</scope>
    <source>
        <strain evidence="11">HB-1</strain>
    </source>
</reference>
<evidence type="ECO:0000256" key="7">
    <source>
        <dbReference type="ARBA" id="ARBA00023125"/>
    </source>
</evidence>
<dbReference type="CDD" id="cd09634">
    <property type="entry name" value="Cas1_I-II-III"/>
    <property type="match status" value="1"/>
</dbReference>
<dbReference type="Gene3D" id="1.20.120.920">
    <property type="entry name" value="CRISPR-associated endonuclease Cas1, C-terminal domain"/>
    <property type="match status" value="1"/>
</dbReference>
<dbReference type="PANTHER" id="PTHR34353">
    <property type="entry name" value="CRISPR-ASSOCIATED ENDONUCLEASE CAS1 1"/>
    <property type="match status" value="1"/>
</dbReference>
<sequence>MKRPIVVASYGAEVSKRANRLLVSVNGRNKPVPLGVIELLILFPGVSITSSAIRFLSHHNRPVIFVNGFGKVVSVSLPEHFGSSTVNLRAAQYRLFPEEAFANALIRELLLKKCNQLKEVIPDISEKITEVEEKIPVADTLNTLLGLDGTLGKLMYGYYSQKDLGEFSFKSREYYPPPDPVNAVLSLAFSYFYNLITANVIGSGFDPYMGFFHRRRGTHASLASDVIEIVRPKIANFVFELFETKIFKKEDFEQTIRGITLREDKLKFLLLLLTEFQRKKKVLNTANSFIKKLKEKLV</sequence>
<dbReference type="InterPro" id="IPR042211">
    <property type="entry name" value="CRISPR-assoc_Cas1_N"/>
</dbReference>
<dbReference type="PANTHER" id="PTHR34353:SF2">
    <property type="entry name" value="CRISPR-ASSOCIATED ENDONUCLEASE CAS1 1"/>
    <property type="match status" value="1"/>
</dbReference>
<dbReference type="RefSeq" id="WP_013538282.1">
    <property type="nucleotide sequence ID" value="NC_014926.1"/>
</dbReference>
<evidence type="ECO:0000256" key="9">
    <source>
        <dbReference type="ARBA" id="ARBA00038592"/>
    </source>
</evidence>
<protein>
    <recommendedName>
        <fullName evidence="10">CRISPR-associated endonuclease Cas1</fullName>
        <ecNumber evidence="10">3.1.-.-</ecNumber>
    </recommendedName>
</protein>
<keyword evidence="8 10" id="KW-0464">Manganese</keyword>
<comment type="function">
    <text evidence="10">CRISPR (clustered regularly interspaced short palindromic repeat), is an adaptive immune system that provides protection against mobile genetic elements (viruses, transposable elements and conjugative plasmids). CRISPR clusters contain spacers, sequences complementary to antecedent mobile elements, and target invading nucleic acids. CRISPR clusters are transcribed and processed into CRISPR RNA (crRNA). Acts as a dsDNA endonuclease. Involved in the integration of spacer DNA into the CRISPR cassette.</text>
</comment>
<evidence type="ECO:0000256" key="6">
    <source>
        <dbReference type="ARBA" id="ARBA00023118"/>
    </source>
</evidence>
<accession>E8T4N8</accession>